<dbReference type="InterPro" id="IPR010998">
    <property type="entry name" value="Integrase_recombinase_N"/>
</dbReference>
<feature type="domain" description="Transcription activator GCR1-like" evidence="3">
    <location>
        <begin position="765"/>
        <end position="842"/>
    </location>
</feature>
<evidence type="ECO:0000313" key="7">
    <source>
        <dbReference type="Proteomes" id="UP000644660"/>
    </source>
</evidence>
<dbReference type="Pfam" id="PF12550">
    <property type="entry name" value="GCR1_C"/>
    <property type="match status" value="1"/>
</dbReference>
<evidence type="ECO:0000256" key="1">
    <source>
        <dbReference type="ARBA" id="ARBA00023125"/>
    </source>
</evidence>
<feature type="region of interest" description="Disordered" evidence="2">
    <location>
        <begin position="585"/>
        <end position="643"/>
    </location>
</feature>
<proteinExistence type="predicted"/>
<dbReference type="Gene3D" id="1.10.150.130">
    <property type="match status" value="1"/>
</dbReference>
<reference evidence="6 7" key="1">
    <citation type="submission" date="2020-05" db="EMBL/GenBank/DDBJ databases">
        <authorList>
            <person name="Casaregola S."/>
            <person name="Devillers H."/>
            <person name="Grondin C."/>
        </authorList>
    </citation>
    <scope>NUCLEOTIDE SEQUENCE [LARGE SCALE GENOMIC DNA]</scope>
    <source>
        <strain evidence="6 7">CLIB 1767</strain>
    </source>
</reference>
<dbReference type="InterPro" id="IPR031872">
    <property type="entry name" value="NDC10_II"/>
</dbReference>
<dbReference type="InterPro" id="IPR038279">
    <property type="entry name" value="Ndc10_dom2_sf"/>
</dbReference>
<gene>
    <name evidence="6" type="ORF">KABA2_01S03696</name>
</gene>
<dbReference type="EMBL" id="CAEFZW010000001">
    <property type="protein sequence ID" value="CAB4252000.1"/>
    <property type="molecule type" value="Genomic_DNA"/>
</dbReference>
<keyword evidence="7" id="KW-1185">Reference proteome</keyword>
<dbReference type="Pfam" id="PF21400">
    <property type="entry name" value="Ndc10_N"/>
    <property type="match status" value="1"/>
</dbReference>
<feature type="domain" description="NDC10 N-terminal" evidence="5">
    <location>
        <begin position="7"/>
        <end position="115"/>
    </location>
</feature>
<dbReference type="Gene3D" id="1.10.443.20">
    <property type="entry name" value="Centromere DNA-binding protein complex CBF3 subunit, domain 2"/>
    <property type="match status" value="1"/>
</dbReference>
<accession>A0A8H2VB31</accession>
<feature type="compositionally biased region" description="Acidic residues" evidence="2">
    <location>
        <begin position="628"/>
        <end position="641"/>
    </location>
</feature>
<dbReference type="Proteomes" id="UP000644660">
    <property type="component" value="Unassembled WGS sequence"/>
</dbReference>
<dbReference type="Pfam" id="PF16787">
    <property type="entry name" value="NDC10_II"/>
    <property type="match status" value="1"/>
</dbReference>
<dbReference type="GeneID" id="64855116"/>
<sequence length="873" mass="102107">MGENEKDQLTALSESLPTKTLHQYKTFNTQYIQWLTKSDKNITTTTYDSLPLSSILIHRFLLDTIITKTKYSNKLLPLLTSYINSFIFLQKICIIHGNKQIDIDSNYLDSILNIHQHWFDLNDEVLNLPTLSIISFNAWNPFTPHLKKTHFKSTLEKLKFLVDFHLMTYLGANYSDRSMLKIHDLKCNDINKYQLVIDNNTNNLTSSKLKPQRHLLPQNSPMLCPFTSLATYLFFKFYGVIDSSKGDGFPNLFNEELISSMTIINGRLLSNYPKDSTLNSAYISMFKYCNQPYKRKNYFDTIAFPYPDFTQEQIDLMNKESSFIDGIPFDITAVFNMRSPYQPYNSFNVNDFFKERGQVKPPESIVFQFFQEIEFYKQRKNYNKLTIVSRNLLKTLEMIRLIFVANLPIIHKTFPDHDLFKHSIFENTDIISFLNDSIFQTNNISNKFLPLVNLNNVDDEQLMKQLIEMAPSNIVSQQSPTALASTTMPIPSVSISDDVLDEFRKQNFQFVQFQTLSNFKTLISFLTKIFDNMTIKRSSKETISKQLTLLNDSIIERINNSTPKDIKDYFLKKELIRHKSEQLIQYDDENNNNNNKNDDNVDGGNDTSMMLPQRRLLSDSDESGASSFDEEEPLSDTESMQEELKSMVEEFVTSKVDRIISQHLSNFENKLDYIVDSLVDEKIDKKLQKIDFTKYIPKRKISDLEMNESLDDIQPLKVHHTNPYKKIIQESKFTIKNTDSILTSNDSHSTPKRTTLTPEQQRQFFSMNENITDIDDVILEWFTPNPNMGNQCVHSMNKTHDKSWRTEFESLYKQRKQIVEFYVYLINTVKYDRYKAIDVCNEIMEKNHLSIKELSKFLKSWKKNHLSSFDGII</sequence>
<keyword evidence="1" id="KW-0238">DNA-binding</keyword>
<feature type="domain" description="Ndc10" evidence="4">
    <location>
        <begin position="134"/>
        <end position="429"/>
    </location>
</feature>
<comment type="caution">
    <text evidence="6">The sequence shown here is derived from an EMBL/GenBank/DDBJ whole genome shotgun (WGS) entry which is preliminary data.</text>
</comment>
<organism evidence="6 7">
    <name type="scientific">Maudiozyma barnettii</name>
    <dbReference type="NCBI Taxonomy" id="61262"/>
    <lineage>
        <taxon>Eukaryota</taxon>
        <taxon>Fungi</taxon>
        <taxon>Dikarya</taxon>
        <taxon>Ascomycota</taxon>
        <taxon>Saccharomycotina</taxon>
        <taxon>Saccharomycetes</taxon>
        <taxon>Saccharomycetales</taxon>
        <taxon>Saccharomycetaceae</taxon>
        <taxon>Maudiozyma</taxon>
    </lineage>
</organism>
<name>A0A8H2VB31_9SACH</name>
<evidence type="ECO:0000259" key="3">
    <source>
        <dbReference type="Pfam" id="PF12550"/>
    </source>
</evidence>
<dbReference type="InterPro" id="IPR022210">
    <property type="entry name" value="TF_GCR1-like"/>
</dbReference>
<dbReference type="AlphaFoldDB" id="A0A8H2VB31"/>
<evidence type="ECO:0000259" key="4">
    <source>
        <dbReference type="Pfam" id="PF16787"/>
    </source>
</evidence>
<evidence type="ECO:0000259" key="5">
    <source>
        <dbReference type="Pfam" id="PF21400"/>
    </source>
</evidence>
<dbReference type="OrthoDB" id="4032152at2759"/>
<dbReference type="RefSeq" id="XP_041404039.1">
    <property type="nucleotide sequence ID" value="XM_041548105.1"/>
</dbReference>
<evidence type="ECO:0000313" key="6">
    <source>
        <dbReference type="EMBL" id="CAB4252000.1"/>
    </source>
</evidence>
<evidence type="ECO:0000256" key="2">
    <source>
        <dbReference type="SAM" id="MobiDB-lite"/>
    </source>
</evidence>
<dbReference type="InterPro" id="IPR049055">
    <property type="entry name" value="NDC10_N"/>
</dbReference>
<dbReference type="GO" id="GO:0003677">
    <property type="term" value="F:DNA binding"/>
    <property type="evidence" value="ECO:0007669"/>
    <property type="project" value="UniProtKB-KW"/>
</dbReference>
<protein>
    <submittedName>
        <fullName evidence="6">Similar to Saccharomyces cerevisiae YGR140W CBF2 Essential kinetochore protein, component of the CBF3 multisubunit complex that binds to the CDEIII region of the centromere</fullName>
    </submittedName>
</protein>